<evidence type="ECO:0008006" key="3">
    <source>
        <dbReference type="Google" id="ProtNLM"/>
    </source>
</evidence>
<gene>
    <name evidence="1" type="ORF">H6G24_07005</name>
</gene>
<proteinExistence type="predicted"/>
<name>A0ABR8A5I8_9CYAN</name>
<keyword evidence="2" id="KW-1185">Reference proteome</keyword>
<sequence length="157" mass="18171">MFKFKWQYLYSVIFIANTVILSSCGAQVESTRDQCQRFTQVLQTVVDENQKFKQINQFDRDSLLQFIKIATKSAAAIENQPVFNDKFLVNFQKHLISLYKTYNYAGSNILKPSNTNTKGETRYSSLNILKQSLAEEKEILISFNDYCNAHGFKINNI</sequence>
<protein>
    <recommendedName>
        <fullName evidence="3">Lipoprotein</fullName>
    </recommendedName>
</protein>
<reference evidence="1 2" key="1">
    <citation type="journal article" date="2020" name="ISME J.">
        <title>Comparative genomics reveals insights into cyanobacterial evolution and habitat adaptation.</title>
        <authorList>
            <person name="Chen M.Y."/>
            <person name="Teng W.K."/>
            <person name="Zhao L."/>
            <person name="Hu C.X."/>
            <person name="Zhou Y.K."/>
            <person name="Han B.P."/>
            <person name="Song L.R."/>
            <person name="Shu W.S."/>
        </authorList>
    </citation>
    <scope>NUCLEOTIDE SEQUENCE [LARGE SCALE GENOMIC DNA]</scope>
    <source>
        <strain evidence="1 2">FACHB-288</strain>
    </source>
</reference>
<evidence type="ECO:0000313" key="2">
    <source>
        <dbReference type="Proteomes" id="UP000658514"/>
    </source>
</evidence>
<dbReference type="PROSITE" id="PS51257">
    <property type="entry name" value="PROKAR_LIPOPROTEIN"/>
    <property type="match status" value="1"/>
</dbReference>
<comment type="caution">
    <text evidence="1">The sequence shown here is derived from an EMBL/GenBank/DDBJ whole genome shotgun (WGS) entry which is preliminary data.</text>
</comment>
<dbReference type="Proteomes" id="UP000658514">
    <property type="component" value="Unassembled WGS sequence"/>
</dbReference>
<evidence type="ECO:0000313" key="1">
    <source>
        <dbReference type="EMBL" id="MBD2195245.1"/>
    </source>
</evidence>
<dbReference type="RefSeq" id="WP_190539131.1">
    <property type="nucleotide sequence ID" value="NZ_CAWPNO010000117.1"/>
</dbReference>
<dbReference type="EMBL" id="JACJQH010000008">
    <property type="protein sequence ID" value="MBD2195245.1"/>
    <property type="molecule type" value="Genomic_DNA"/>
</dbReference>
<organism evidence="1 2">
    <name type="scientific">Calothrix parietina FACHB-288</name>
    <dbReference type="NCBI Taxonomy" id="2692896"/>
    <lineage>
        <taxon>Bacteria</taxon>
        <taxon>Bacillati</taxon>
        <taxon>Cyanobacteriota</taxon>
        <taxon>Cyanophyceae</taxon>
        <taxon>Nostocales</taxon>
        <taxon>Calotrichaceae</taxon>
        <taxon>Calothrix</taxon>
    </lineage>
</organism>
<accession>A0ABR8A5I8</accession>